<keyword evidence="3" id="KW-0479">Metal-binding</keyword>
<evidence type="ECO:0000256" key="1">
    <source>
        <dbReference type="ARBA" id="ARBA00001913"/>
    </source>
</evidence>
<keyword evidence="5" id="KW-0378">Hydrolase</keyword>
<evidence type="ECO:0000259" key="7">
    <source>
        <dbReference type="Pfam" id="PF00884"/>
    </source>
</evidence>
<dbReference type="PANTHER" id="PTHR42693:SF42">
    <property type="entry name" value="ARYLSULFATASE G"/>
    <property type="match status" value="1"/>
</dbReference>
<reference evidence="8 9" key="1">
    <citation type="journal article" date="2014" name="Genome Announc.">
        <title>Draft Genome Sequence of the Carrageenan-Degrading Bacterium Cellulophaga sp. Strain KL-A, Isolated from Decaying Marine Algae.</title>
        <authorList>
            <person name="Shan D."/>
            <person name="Ying J."/>
            <person name="Li X."/>
            <person name="Gao Z."/>
            <person name="Wei G."/>
            <person name="Shao Z."/>
        </authorList>
    </citation>
    <scope>NUCLEOTIDE SEQUENCE [LARGE SCALE GENOMIC DNA]</scope>
    <source>
        <strain evidence="8 9">KL-A</strain>
    </source>
</reference>
<protein>
    <submittedName>
        <fullName evidence="8">Sulfatase</fullName>
    </submittedName>
</protein>
<evidence type="ECO:0000256" key="4">
    <source>
        <dbReference type="ARBA" id="ARBA00022729"/>
    </source>
</evidence>
<evidence type="ECO:0000256" key="5">
    <source>
        <dbReference type="ARBA" id="ARBA00022801"/>
    </source>
</evidence>
<dbReference type="Gene3D" id="3.40.720.10">
    <property type="entry name" value="Alkaline Phosphatase, subunit A"/>
    <property type="match status" value="1"/>
</dbReference>
<evidence type="ECO:0000256" key="3">
    <source>
        <dbReference type="ARBA" id="ARBA00022723"/>
    </source>
</evidence>
<evidence type="ECO:0000256" key="6">
    <source>
        <dbReference type="ARBA" id="ARBA00022837"/>
    </source>
</evidence>
<dbReference type="InterPro" id="IPR017850">
    <property type="entry name" value="Alkaline_phosphatase_core_sf"/>
</dbReference>
<evidence type="ECO:0000313" key="9">
    <source>
        <dbReference type="Proteomes" id="UP000019275"/>
    </source>
</evidence>
<dbReference type="Proteomes" id="UP000019275">
    <property type="component" value="Unassembled WGS sequence"/>
</dbReference>
<gene>
    <name evidence="8" type="ORF">KLA_08845</name>
</gene>
<dbReference type="CDD" id="cd16155">
    <property type="entry name" value="sulfatase_like"/>
    <property type="match status" value="1"/>
</dbReference>
<feature type="domain" description="Sulfatase N-terminal" evidence="7">
    <location>
        <begin position="36"/>
        <end position="404"/>
    </location>
</feature>
<name>A0ABN0RP40_9FLAO</name>
<proteinExistence type="inferred from homology"/>
<organism evidence="8 9">
    <name type="scientific">Cellulophaga geojensis KL-A</name>
    <dbReference type="NCBI Taxonomy" id="1328323"/>
    <lineage>
        <taxon>Bacteria</taxon>
        <taxon>Pseudomonadati</taxon>
        <taxon>Bacteroidota</taxon>
        <taxon>Flavobacteriia</taxon>
        <taxon>Flavobacteriales</taxon>
        <taxon>Flavobacteriaceae</taxon>
        <taxon>Cellulophaga</taxon>
    </lineage>
</organism>
<dbReference type="PANTHER" id="PTHR42693">
    <property type="entry name" value="ARYLSULFATASE FAMILY MEMBER"/>
    <property type="match status" value="1"/>
</dbReference>
<keyword evidence="4" id="KW-0732">Signal</keyword>
<dbReference type="EMBL" id="ARZX01000009">
    <property type="protein sequence ID" value="EWH13658.1"/>
    <property type="molecule type" value="Genomic_DNA"/>
</dbReference>
<dbReference type="SUPFAM" id="SSF53649">
    <property type="entry name" value="Alkaline phosphatase-like"/>
    <property type="match status" value="1"/>
</dbReference>
<comment type="cofactor">
    <cofactor evidence="1">
        <name>Ca(2+)</name>
        <dbReference type="ChEBI" id="CHEBI:29108"/>
    </cofactor>
</comment>
<dbReference type="InterPro" id="IPR000917">
    <property type="entry name" value="Sulfatase_N"/>
</dbReference>
<dbReference type="Pfam" id="PF00884">
    <property type="entry name" value="Sulfatase"/>
    <property type="match status" value="1"/>
</dbReference>
<evidence type="ECO:0000256" key="2">
    <source>
        <dbReference type="ARBA" id="ARBA00008779"/>
    </source>
</evidence>
<accession>A0ABN0RP40</accession>
<comment type="caution">
    <text evidence="8">The sequence shown here is derived from an EMBL/GenBank/DDBJ whole genome shotgun (WGS) entry which is preliminary data.</text>
</comment>
<dbReference type="InterPro" id="IPR050738">
    <property type="entry name" value="Sulfatase"/>
</dbReference>
<keyword evidence="9" id="KW-1185">Reference proteome</keyword>
<comment type="similarity">
    <text evidence="2">Belongs to the sulfatase family.</text>
</comment>
<evidence type="ECO:0000313" key="8">
    <source>
        <dbReference type="EMBL" id="EWH13658.1"/>
    </source>
</evidence>
<sequence length="513" mass="58257">MVKYVVMKIYTAILILVLTLSACGKKSNPKSKKQQPNIVFIFTDDQTYTAINALGNSEIKTPNMDALVQQGTTFTNAYNMGSWSGAVCAASRAMLISGRTVWRANNFRQNWKKQDSIDKTWAKLLENSGYDTYMTGKWHVDAPATKVFKYTANIRPGMPRDAWDHATMVAKFDSLYKTKNPDSKTIMPNGYNRPKTTTDTTWLPTDITKGGYWKGGKHWSEVLKDDAITFINTAKQKEKPFFMYLAFNAPHDPRQAPKAYQAMYNVNNITIPKSFLPEYPYRHNIANGDDLRDEALAPFPRTELAIKTHIKEYYASITHLDAQIGDILTALKNSGKINNTYIIFTSDHGLAMGKHGLLGKQNLFDHSIRPPMIIVGPDIPKNKKNTADVYLQDAMATSLEIAGIQKPNYIEFNSFLQLAKQNNTKSNYKSIYGAYLDVQRMIRKDGYKLLVYPKIKKVLLFNLQTDPEEMNNIANLPEEQNRVLQLFNELQKLQKTMNDPLDISTSKPQLKSN</sequence>
<keyword evidence="6" id="KW-0106">Calcium</keyword>
<dbReference type="PROSITE" id="PS51257">
    <property type="entry name" value="PROKAR_LIPOPROTEIN"/>
    <property type="match status" value="1"/>
</dbReference>